<dbReference type="OrthoDB" id="3784230at2"/>
<evidence type="ECO:0000259" key="2">
    <source>
        <dbReference type="Pfam" id="PF25164"/>
    </source>
</evidence>
<evidence type="ECO:0000313" key="3">
    <source>
        <dbReference type="EMBL" id="TQR15796.1"/>
    </source>
</evidence>
<dbReference type="AlphaFoldDB" id="A0A544TEI4"/>
<dbReference type="Proteomes" id="UP000317316">
    <property type="component" value="Unassembled WGS sequence"/>
</dbReference>
<dbReference type="InterPro" id="IPR057253">
    <property type="entry name" value="CoiA-like_N"/>
</dbReference>
<feature type="domain" description="Competence protein CoiA nuclease-like" evidence="1">
    <location>
        <begin position="70"/>
        <end position="222"/>
    </location>
</feature>
<proteinExistence type="predicted"/>
<dbReference type="InterPro" id="IPR021176">
    <property type="entry name" value="Competence-induced_CoiA"/>
</dbReference>
<evidence type="ECO:0008006" key="5">
    <source>
        <dbReference type="Google" id="ProtNLM"/>
    </source>
</evidence>
<name>A0A544TEI4_9BACI</name>
<dbReference type="EMBL" id="VDGH01000002">
    <property type="protein sequence ID" value="TQR15796.1"/>
    <property type="molecule type" value="Genomic_DNA"/>
</dbReference>
<accession>A0A544TEI4</accession>
<dbReference type="Pfam" id="PF06054">
    <property type="entry name" value="CoiA_nuc"/>
    <property type="match status" value="1"/>
</dbReference>
<evidence type="ECO:0000259" key="1">
    <source>
        <dbReference type="Pfam" id="PF06054"/>
    </source>
</evidence>
<comment type="caution">
    <text evidence="3">The sequence shown here is derived from an EMBL/GenBank/DDBJ whole genome shotgun (WGS) entry which is preliminary data.</text>
</comment>
<gene>
    <name evidence="3" type="ORF">FG382_03550</name>
</gene>
<dbReference type="RefSeq" id="WP_142537519.1">
    <property type="nucleotide sequence ID" value="NZ_BMIE01000001.1"/>
</dbReference>
<keyword evidence="4" id="KW-1185">Reference proteome</keyword>
<sequence>MIILTAQTKQGEIIISANYSREFLNDLKRISTFQCLQCKEEVILKSGPLKIPHFAHKRKSECAHSFSEGESEDHLNGKLQLHTFFLQHHSKPQLEPFIPKIKQRPDILVHDNHSQVAIEYQCSPILPAVIESRNTGYKQQQIEPLWILRTPSISEFPPQEIGIMQISAFRQQFFLETPTNGKMIISYCPQTKFFHYISNPVHVHSNKYIVKIKKLPIEKQSWPFAVVKRISDKEYVTYFNMYRRQRYKHINNLYFYNRKGVQNQFLEVCYRWGMSPKEIPFFIGIPSAYAEAFYVHAVEWQIQWMGYLHQIKVPIGEVNRAHCESFLLDRPMGLKQPSSMQLEAVENYLSILQQCLMKSDTDIYNYKFNSSKMYELLYSDFLAK</sequence>
<dbReference type="PIRSF" id="PIRSF007487">
    <property type="entry name" value="Competence-induced_CoiA_bac"/>
    <property type="match status" value="1"/>
</dbReference>
<organism evidence="3 4">
    <name type="scientific">Psychrobacillus lasiicapitis</name>
    <dbReference type="NCBI Taxonomy" id="1636719"/>
    <lineage>
        <taxon>Bacteria</taxon>
        <taxon>Bacillati</taxon>
        <taxon>Bacillota</taxon>
        <taxon>Bacilli</taxon>
        <taxon>Bacillales</taxon>
        <taxon>Bacillaceae</taxon>
        <taxon>Psychrobacillus</taxon>
    </lineage>
</organism>
<reference evidence="3 4" key="1">
    <citation type="submission" date="2019-05" db="EMBL/GenBank/DDBJ databases">
        <title>Psychrobacillus vulpis sp. nov., a new species isolated from feces of a red fox that inhabits in The Tablas de Daimiel Natural Park, Albacete, Spain.</title>
        <authorList>
            <person name="Rodriguez M."/>
            <person name="Reina J.C."/>
            <person name="Bejar V."/>
            <person name="Llamas I."/>
        </authorList>
    </citation>
    <scope>NUCLEOTIDE SEQUENCE [LARGE SCALE GENOMIC DNA]</scope>
    <source>
        <strain evidence="3 4">NEAU-3TGS17</strain>
    </source>
</reference>
<dbReference type="InterPro" id="IPR010330">
    <property type="entry name" value="CoiA_nuc"/>
</dbReference>
<feature type="domain" description="Competence protein CoiA-like N-terminal" evidence="2">
    <location>
        <begin position="18"/>
        <end position="65"/>
    </location>
</feature>
<evidence type="ECO:0000313" key="4">
    <source>
        <dbReference type="Proteomes" id="UP000317316"/>
    </source>
</evidence>
<protein>
    <recommendedName>
        <fullName evidence="5">Competence protein CoiA</fullName>
    </recommendedName>
</protein>
<dbReference type="Pfam" id="PF25164">
    <property type="entry name" value="CoiA_N"/>
    <property type="match status" value="1"/>
</dbReference>